<dbReference type="PANTHER" id="PTHR42852:SF13">
    <property type="entry name" value="PROTEIN DIPZ"/>
    <property type="match status" value="1"/>
</dbReference>
<dbReference type="CDD" id="cd02966">
    <property type="entry name" value="TlpA_like_family"/>
    <property type="match status" value="1"/>
</dbReference>
<keyword evidence="2" id="KW-0732">Signal</keyword>
<gene>
    <name evidence="4" type="ORF">HXM90_01045</name>
</gene>
<organism evidence="4 5">
    <name type="scientific">Oribacterium sinus</name>
    <dbReference type="NCBI Taxonomy" id="237576"/>
    <lineage>
        <taxon>Bacteria</taxon>
        <taxon>Bacillati</taxon>
        <taxon>Bacillota</taxon>
        <taxon>Clostridia</taxon>
        <taxon>Lachnospirales</taxon>
        <taxon>Lachnospiraceae</taxon>
        <taxon>Oribacterium</taxon>
    </lineage>
</organism>
<feature type="signal peptide" evidence="2">
    <location>
        <begin position="1"/>
        <end position="42"/>
    </location>
</feature>
<dbReference type="Pfam" id="PF08534">
    <property type="entry name" value="Redoxin"/>
    <property type="match status" value="1"/>
</dbReference>
<feature type="domain" description="Thioredoxin" evidence="3">
    <location>
        <begin position="80"/>
        <end position="238"/>
    </location>
</feature>
<dbReference type="Gene3D" id="3.40.30.10">
    <property type="entry name" value="Glutaredoxin"/>
    <property type="match status" value="1"/>
</dbReference>
<protein>
    <submittedName>
        <fullName evidence="4">TlpA family protein disulfide reductase</fullName>
    </submittedName>
</protein>
<dbReference type="InterPro" id="IPR013740">
    <property type="entry name" value="Redoxin"/>
</dbReference>
<evidence type="ECO:0000259" key="3">
    <source>
        <dbReference type="PROSITE" id="PS51352"/>
    </source>
</evidence>
<evidence type="ECO:0000256" key="1">
    <source>
        <dbReference type="SAM" id="MobiDB-lite"/>
    </source>
</evidence>
<dbReference type="Proteomes" id="UP000775770">
    <property type="component" value="Unassembled WGS sequence"/>
</dbReference>
<dbReference type="PROSITE" id="PS51352">
    <property type="entry name" value="THIOREDOXIN_2"/>
    <property type="match status" value="1"/>
</dbReference>
<reference evidence="4" key="1">
    <citation type="submission" date="2020-04" db="EMBL/GenBank/DDBJ databases">
        <title>Deep metagenomics examines the oral microbiome during advanced dental caries in children, revealing novel taxa and co-occurrences with host molecules.</title>
        <authorList>
            <person name="Baker J.L."/>
            <person name="Morton J.T."/>
            <person name="Dinis M."/>
            <person name="Alvarez R."/>
            <person name="Tran N.C."/>
            <person name="Knight R."/>
            <person name="Edlund A."/>
        </authorList>
    </citation>
    <scope>NUCLEOTIDE SEQUENCE</scope>
    <source>
        <strain evidence="4">JCVI_38_bin.19</strain>
    </source>
</reference>
<name>A0A930GX19_9FIRM</name>
<dbReference type="AlphaFoldDB" id="A0A930GX19"/>
<accession>A0A930GX19</accession>
<evidence type="ECO:0000313" key="5">
    <source>
        <dbReference type="Proteomes" id="UP000775770"/>
    </source>
</evidence>
<feature type="compositionally biased region" description="Basic and acidic residues" evidence="1">
    <location>
        <begin position="52"/>
        <end position="78"/>
    </location>
</feature>
<feature type="chain" id="PRO_5039578401" evidence="2">
    <location>
        <begin position="43"/>
        <end position="238"/>
    </location>
</feature>
<comment type="caution">
    <text evidence="4">The sequence shown here is derived from an EMBL/GenBank/DDBJ whole genome shotgun (WGS) entry which is preliminary data.</text>
</comment>
<proteinExistence type="predicted"/>
<dbReference type="InterPro" id="IPR050553">
    <property type="entry name" value="Thioredoxin_ResA/DsbE_sf"/>
</dbReference>
<dbReference type="EMBL" id="JABZRA010000007">
    <property type="protein sequence ID" value="MBF1271997.1"/>
    <property type="molecule type" value="Genomic_DNA"/>
</dbReference>
<feature type="region of interest" description="Disordered" evidence="1">
    <location>
        <begin position="52"/>
        <end position="85"/>
    </location>
</feature>
<dbReference type="PANTHER" id="PTHR42852">
    <property type="entry name" value="THIOL:DISULFIDE INTERCHANGE PROTEIN DSBE"/>
    <property type="match status" value="1"/>
</dbReference>
<dbReference type="InterPro" id="IPR036249">
    <property type="entry name" value="Thioredoxin-like_sf"/>
</dbReference>
<evidence type="ECO:0000256" key="2">
    <source>
        <dbReference type="SAM" id="SignalP"/>
    </source>
</evidence>
<dbReference type="SUPFAM" id="SSF52833">
    <property type="entry name" value="Thioredoxin-like"/>
    <property type="match status" value="1"/>
</dbReference>
<evidence type="ECO:0000313" key="4">
    <source>
        <dbReference type="EMBL" id="MBF1271997.1"/>
    </source>
</evidence>
<dbReference type="InterPro" id="IPR013766">
    <property type="entry name" value="Thioredoxin_domain"/>
</dbReference>
<sequence length="238" mass="25565">MLGFIKEMCYSCTELSFSTKGEIMKRKNLVLALAILSSLALAACGNSGKTETKVSAETEATTEKATEKAAEKASEKASEAAGEQKASNFSVSDKSLEFTAENLALESVDSSIFGEKDLTVLNVWGTFCGPCIQEMPELGEWQRSLPDNVQIIGLVADVAGKEDADHIELANTILDKTNAHFTNIIPNNDFAELLSGVVGVPTTFFINKEGKIVGKPIVGAQVPKYKAFVEEYLKTLAS</sequence>
<dbReference type="GO" id="GO:0016491">
    <property type="term" value="F:oxidoreductase activity"/>
    <property type="evidence" value="ECO:0007669"/>
    <property type="project" value="InterPro"/>
</dbReference>